<evidence type="ECO:0000256" key="1">
    <source>
        <dbReference type="SAM" id="MobiDB-lite"/>
    </source>
</evidence>
<gene>
    <name evidence="2" type="ORF">BG006_004485</name>
</gene>
<evidence type="ECO:0000313" key="3">
    <source>
        <dbReference type="Proteomes" id="UP000696485"/>
    </source>
</evidence>
<feature type="region of interest" description="Disordered" evidence="1">
    <location>
        <begin position="1"/>
        <end position="31"/>
    </location>
</feature>
<sequence>MQEFSALSESDFEDIGDNVSTTSSCVGEARPVYPLDNEEGAKLEFEYNESNGPRWAGNGDADFYGEYDSCSNWDDYDNCDGYDNYDVYSDSLDVYSDFFVKSITRPTSTKKKPTRA</sequence>
<keyword evidence="3" id="KW-1185">Reference proteome</keyword>
<comment type="caution">
    <text evidence="2">The sequence shown here is derived from an EMBL/GenBank/DDBJ whole genome shotgun (WGS) entry which is preliminary data.</text>
</comment>
<accession>A0A9P5SL38</accession>
<proteinExistence type="predicted"/>
<reference evidence="2" key="1">
    <citation type="journal article" date="2020" name="Fungal Divers.">
        <title>Resolving the Mortierellaceae phylogeny through synthesis of multi-gene phylogenetics and phylogenomics.</title>
        <authorList>
            <person name="Vandepol N."/>
            <person name="Liber J."/>
            <person name="Desiro A."/>
            <person name="Na H."/>
            <person name="Kennedy M."/>
            <person name="Barry K."/>
            <person name="Grigoriev I.V."/>
            <person name="Miller A.N."/>
            <person name="O'Donnell K."/>
            <person name="Stajich J.E."/>
            <person name="Bonito G."/>
        </authorList>
    </citation>
    <scope>NUCLEOTIDE SEQUENCE</scope>
    <source>
        <strain evidence="2">NVP1</strain>
    </source>
</reference>
<dbReference type="EMBL" id="JAAAUY010000249">
    <property type="protein sequence ID" value="KAF9332618.1"/>
    <property type="molecule type" value="Genomic_DNA"/>
</dbReference>
<name>A0A9P5SL38_9FUNG</name>
<dbReference type="AlphaFoldDB" id="A0A9P5SL38"/>
<dbReference type="Proteomes" id="UP000696485">
    <property type="component" value="Unassembled WGS sequence"/>
</dbReference>
<organism evidence="2 3">
    <name type="scientific">Podila minutissima</name>
    <dbReference type="NCBI Taxonomy" id="64525"/>
    <lineage>
        <taxon>Eukaryota</taxon>
        <taxon>Fungi</taxon>
        <taxon>Fungi incertae sedis</taxon>
        <taxon>Mucoromycota</taxon>
        <taxon>Mortierellomycotina</taxon>
        <taxon>Mortierellomycetes</taxon>
        <taxon>Mortierellales</taxon>
        <taxon>Mortierellaceae</taxon>
        <taxon>Podila</taxon>
    </lineage>
</organism>
<evidence type="ECO:0000313" key="2">
    <source>
        <dbReference type="EMBL" id="KAF9332618.1"/>
    </source>
</evidence>
<protein>
    <submittedName>
        <fullName evidence="2">Uncharacterized protein</fullName>
    </submittedName>
</protein>